<protein>
    <submittedName>
        <fullName evidence="2">Exonuclease, RNase T/DNA polymerase III</fullName>
    </submittedName>
</protein>
<dbReference type="GO" id="GO:0003676">
    <property type="term" value="F:nucleic acid binding"/>
    <property type="evidence" value="ECO:0007669"/>
    <property type="project" value="InterPro"/>
</dbReference>
<evidence type="ECO:0000259" key="1">
    <source>
        <dbReference type="SMART" id="SM00479"/>
    </source>
</evidence>
<dbReference type="Pfam" id="PF00929">
    <property type="entry name" value="RNase_T"/>
    <property type="match status" value="1"/>
</dbReference>
<dbReference type="InterPro" id="IPR013520">
    <property type="entry name" value="Ribonucl_H"/>
</dbReference>
<gene>
    <name evidence="2" type="ORF">UFOVP410_85</name>
</gene>
<reference evidence="2" key="1">
    <citation type="submission" date="2020-04" db="EMBL/GenBank/DDBJ databases">
        <authorList>
            <person name="Chiriac C."/>
            <person name="Salcher M."/>
            <person name="Ghai R."/>
            <person name="Kavagutti S V."/>
        </authorList>
    </citation>
    <scope>NUCLEOTIDE SEQUENCE</scope>
</reference>
<name>A0A6J5M827_9CAUD</name>
<dbReference type="Gene3D" id="3.30.420.10">
    <property type="entry name" value="Ribonuclease H-like superfamily/Ribonuclease H"/>
    <property type="match status" value="1"/>
</dbReference>
<feature type="domain" description="Exonuclease" evidence="1">
    <location>
        <begin position="2"/>
        <end position="199"/>
    </location>
</feature>
<keyword evidence="2" id="KW-0269">Exonuclease</keyword>
<evidence type="ECO:0000313" key="2">
    <source>
        <dbReference type="EMBL" id="CAB4141246.1"/>
    </source>
</evidence>
<dbReference type="GO" id="GO:0004527">
    <property type="term" value="F:exonuclease activity"/>
    <property type="evidence" value="ECO:0007669"/>
    <property type="project" value="UniProtKB-KW"/>
</dbReference>
<dbReference type="InterPro" id="IPR036397">
    <property type="entry name" value="RNaseH_sf"/>
</dbReference>
<dbReference type="InterPro" id="IPR012337">
    <property type="entry name" value="RNaseH-like_sf"/>
</dbReference>
<organism evidence="2">
    <name type="scientific">uncultured Caudovirales phage</name>
    <dbReference type="NCBI Taxonomy" id="2100421"/>
    <lineage>
        <taxon>Viruses</taxon>
        <taxon>Duplodnaviria</taxon>
        <taxon>Heunggongvirae</taxon>
        <taxon>Uroviricota</taxon>
        <taxon>Caudoviricetes</taxon>
        <taxon>Peduoviridae</taxon>
        <taxon>Maltschvirus</taxon>
        <taxon>Maltschvirus maltsch</taxon>
    </lineage>
</organism>
<keyword evidence="2" id="KW-0378">Hydrolase</keyword>
<dbReference type="EMBL" id="LR796388">
    <property type="protein sequence ID" value="CAB4141246.1"/>
    <property type="molecule type" value="Genomic_DNA"/>
</dbReference>
<dbReference type="SMART" id="SM00479">
    <property type="entry name" value="EXOIII"/>
    <property type="match status" value="1"/>
</dbReference>
<proteinExistence type="predicted"/>
<dbReference type="SUPFAM" id="SSF53098">
    <property type="entry name" value="Ribonuclease H-like"/>
    <property type="match status" value="1"/>
</dbReference>
<accession>A0A6J5M827</accession>
<keyword evidence="2" id="KW-0540">Nuclease</keyword>
<sequence length="453" mass="52745">MRSIFFDLETTDLNPIGQILNFAFVEYDEEWNVKSSYSDKIKISRMQLPSPEAILSNRVDVIQHNNEAVDLEHIAMAKIQKYIQGIVEWNETRLIGYNSHRFDVPFLRTSMIRNGLNPYFGGSLKYGDMFHAIKRLACDNQSFKDALIKKSDGSISYSLESVAKSFKLLDESDVQEHESLSDVKLTVKLAKYILDNYGIDVRTYCAYEPLLQSGGYDVIKVFPYRDENGNKVPDDYCYFALLQQNKTQALWINIRQFEDGLGKKSISWYNKNSSALFVSKFIKESGWNERADVARKNLSHITLDNFWPEKNCDVEQFIFMLPINEISALYDAIWRKDLFLIKETRSKYASQLYIRFLNNTLDIDQVESTILDYSMYRYGGKLKLDKDNYQDVYTPGVYNKSFHSTYKELLNKIENYSKESKNSFLMSQLKCYYESSIVAAIAGKHLMNIEDRK</sequence>